<reference evidence="1" key="1">
    <citation type="submission" date="2024-01" db="EMBL/GenBank/DDBJ databases">
        <authorList>
            <person name="Webb A."/>
        </authorList>
    </citation>
    <scope>NUCLEOTIDE SEQUENCE</scope>
    <source>
        <strain evidence="1">Pm1</strain>
    </source>
</reference>
<name>A0AAV1U9Y0_9STRA</name>
<proteinExistence type="predicted"/>
<sequence>MSVDELGLILKSVVLKKLLVKVLLNSQFVRAIGDYLGSTPIHGQ</sequence>
<evidence type="ECO:0000313" key="2">
    <source>
        <dbReference type="Proteomes" id="UP001162060"/>
    </source>
</evidence>
<organism evidence="1 2">
    <name type="scientific">Peronospora matthiolae</name>
    <dbReference type="NCBI Taxonomy" id="2874970"/>
    <lineage>
        <taxon>Eukaryota</taxon>
        <taxon>Sar</taxon>
        <taxon>Stramenopiles</taxon>
        <taxon>Oomycota</taxon>
        <taxon>Peronosporomycetes</taxon>
        <taxon>Peronosporales</taxon>
        <taxon>Peronosporaceae</taxon>
        <taxon>Peronospora</taxon>
    </lineage>
</organism>
<evidence type="ECO:0000313" key="1">
    <source>
        <dbReference type="EMBL" id="CAK7931639.1"/>
    </source>
</evidence>
<dbReference type="EMBL" id="CAKLBY020000180">
    <property type="protein sequence ID" value="CAK7931639.1"/>
    <property type="molecule type" value="Genomic_DNA"/>
</dbReference>
<accession>A0AAV1U9Y0</accession>
<comment type="caution">
    <text evidence="1">The sequence shown here is derived from an EMBL/GenBank/DDBJ whole genome shotgun (WGS) entry which is preliminary data.</text>
</comment>
<dbReference type="Proteomes" id="UP001162060">
    <property type="component" value="Unassembled WGS sequence"/>
</dbReference>
<protein>
    <submittedName>
        <fullName evidence="1">Uncharacterized protein</fullName>
    </submittedName>
</protein>
<dbReference type="AlphaFoldDB" id="A0AAV1U9Y0"/>
<gene>
    <name evidence="1" type="ORF">PM001_LOCUS16789</name>
</gene>